<comment type="caution">
    <text evidence="3">The sequence shown here is derived from an EMBL/GenBank/DDBJ whole genome shotgun (WGS) entry which is preliminary data.</text>
</comment>
<name>A0ABV5VQ07_9BACL</name>
<protein>
    <submittedName>
        <fullName evidence="3">Carbon-nitrogen hydrolase family protein</fullName>
    </submittedName>
</protein>
<dbReference type="PROSITE" id="PS50263">
    <property type="entry name" value="CN_HYDROLASE"/>
    <property type="match status" value="1"/>
</dbReference>
<keyword evidence="1 3" id="KW-0378">Hydrolase</keyword>
<evidence type="ECO:0000256" key="1">
    <source>
        <dbReference type="ARBA" id="ARBA00022801"/>
    </source>
</evidence>
<dbReference type="Gene3D" id="3.60.110.10">
    <property type="entry name" value="Carbon-nitrogen hydrolase"/>
    <property type="match status" value="1"/>
</dbReference>
<evidence type="ECO:0000313" key="4">
    <source>
        <dbReference type="Proteomes" id="UP001589619"/>
    </source>
</evidence>
<dbReference type="SUPFAM" id="SSF56317">
    <property type="entry name" value="Carbon-nitrogen hydrolase"/>
    <property type="match status" value="1"/>
</dbReference>
<dbReference type="CDD" id="cd07197">
    <property type="entry name" value="nitrilase"/>
    <property type="match status" value="1"/>
</dbReference>
<dbReference type="GO" id="GO:0016787">
    <property type="term" value="F:hydrolase activity"/>
    <property type="evidence" value="ECO:0007669"/>
    <property type="project" value="UniProtKB-KW"/>
</dbReference>
<evidence type="ECO:0000259" key="2">
    <source>
        <dbReference type="PROSITE" id="PS50263"/>
    </source>
</evidence>
<dbReference type="InterPro" id="IPR036526">
    <property type="entry name" value="C-N_Hydrolase_sf"/>
</dbReference>
<dbReference type="Proteomes" id="UP001589619">
    <property type="component" value="Unassembled WGS sequence"/>
</dbReference>
<dbReference type="RefSeq" id="WP_344917148.1">
    <property type="nucleotide sequence ID" value="NZ_BAAAYO010000021.1"/>
</dbReference>
<dbReference type="InterPro" id="IPR003010">
    <property type="entry name" value="C-N_Hydrolase"/>
</dbReference>
<proteinExistence type="predicted"/>
<reference evidence="3 4" key="1">
    <citation type="submission" date="2024-09" db="EMBL/GenBank/DDBJ databases">
        <authorList>
            <person name="Sun Q."/>
            <person name="Mori K."/>
        </authorList>
    </citation>
    <scope>NUCLEOTIDE SEQUENCE [LARGE SCALE GENOMIC DNA]</scope>
    <source>
        <strain evidence="3 4">JCM 12520</strain>
    </source>
</reference>
<dbReference type="PANTHER" id="PTHR43674:SF16">
    <property type="entry name" value="CARBON-NITROGEN FAMILY, PUTATIVE (AFU_ORTHOLOGUE AFUA_5G02350)-RELATED"/>
    <property type="match status" value="1"/>
</dbReference>
<dbReference type="InterPro" id="IPR050345">
    <property type="entry name" value="Aliph_Amidase/BUP"/>
</dbReference>
<organism evidence="3 4">
    <name type="scientific">Paenibacillus hodogayensis</name>
    <dbReference type="NCBI Taxonomy" id="279208"/>
    <lineage>
        <taxon>Bacteria</taxon>
        <taxon>Bacillati</taxon>
        <taxon>Bacillota</taxon>
        <taxon>Bacilli</taxon>
        <taxon>Bacillales</taxon>
        <taxon>Paenibacillaceae</taxon>
        <taxon>Paenibacillus</taxon>
    </lineage>
</organism>
<dbReference type="PANTHER" id="PTHR43674">
    <property type="entry name" value="NITRILASE C965.09-RELATED"/>
    <property type="match status" value="1"/>
</dbReference>
<feature type="domain" description="CN hydrolase" evidence="2">
    <location>
        <begin position="13"/>
        <end position="236"/>
    </location>
</feature>
<dbReference type="Pfam" id="PF00795">
    <property type="entry name" value="CN_hydrolase"/>
    <property type="match status" value="1"/>
</dbReference>
<sequence>MAKYIKISCLGPQPYRIDQAVPYPEAVEMMAAHWQRELDRVLPDRPDLIVVPEACDRPYQHPIEKRNAFYRTRGNRIRDLFAENAKRHQCYITYPAHIEMPDGTWRNSVQLIGRDGEIVGFYHKNHLVPSEQSDGGMTYGQDVPLVETDFGRVAFAICFDLNFEELRLQVEKLQPDLIVFPSMYHGGLMQSYWAYSCRAFFAGAVASLPCTIVSPTGETVATTTNYYHFVTATVNLDSAIIHIDDNGSKFKEIKDRYGTEVKIHDPGLLGSVLLSSESDRFTVQDVIDEFGLVRLSEYFDNCRQHRCTLVHE</sequence>
<accession>A0ABV5VQ07</accession>
<evidence type="ECO:0000313" key="3">
    <source>
        <dbReference type="EMBL" id="MFB9750362.1"/>
    </source>
</evidence>
<keyword evidence="4" id="KW-1185">Reference proteome</keyword>
<gene>
    <name evidence="3" type="ORF">ACFFNY_02150</name>
</gene>
<dbReference type="EMBL" id="JBHMAG010000002">
    <property type="protein sequence ID" value="MFB9750362.1"/>
    <property type="molecule type" value="Genomic_DNA"/>
</dbReference>